<dbReference type="RefSeq" id="XP_060279171.1">
    <property type="nucleotide sequence ID" value="XM_060423040.1"/>
</dbReference>
<feature type="region of interest" description="Disordered" evidence="1">
    <location>
        <begin position="58"/>
        <end position="82"/>
    </location>
</feature>
<name>A0AAJ0FH26_9PEZI</name>
<keyword evidence="2" id="KW-0732">Signal</keyword>
<reference evidence="3" key="1">
    <citation type="submission" date="2023-06" db="EMBL/GenBank/DDBJ databases">
        <title>Genome-scale phylogeny and comparative genomics of the fungal order Sordariales.</title>
        <authorList>
            <consortium name="Lawrence Berkeley National Laboratory"/>
            <person name="Hensen N."/>
            <person name="Bonometti L."/>
            <person name="Westerberg I."/>
            <person name="Brannstrom I.O."/>
            <person name="Guillou S."/>
            <person name="Cros-Aarteil S."/>
            <person name="Calhoun S."/>
            <person name="Haridas S."/>
            <person name="Kuo A."/>
            <person name="Mondo S."/>
            <person name="Pangilinan J."/>
            <person name="Riley R."/>
            <person name="Labutti K."/>
            <person name="Andreopoulos B."/>
            <person name="Lipzen A."/>
            <person name="Chen C."/>
            <person name="Yanf M."/>
            <person name="Daum C."/>
            <person name="Ng V."/>
            <person name="Clum A."/>
            <person name="Steindorff A."/>
            <person name="Ohm R."/>
            <person name="Martin F."/>
            <person name="Silar P."/>
            <person name="Natvig D."/>
            <person name="Lalanne C."/>
            <person name="Gautier V."/>
            <person name="Ament-Velasquez S.L."/>
            <person name="Kruys A."/>
            <person name="Hutchinson M.I."/>
            <person name="Powell A.J."/>
            <person name="Barry K."/>
            <person name="Miller A.N."/>
            <person name="Grigoriev I.V."/>
            <person name="Debuchy R."/>
            <person name="Gladieux P."/>
            <person name="Thoren M.H."/>
            <person name="Johannesson H."/>
        </authorList>
    </citation>
    <scope>NUCLEOTIDE SEQUENCE</scope>
    <source>
        <strain evidence="3">8032-3</strain>
    </source>
</reference>
<organism evidence="3 4">
    <name type="scientific">Phialemonium atrogriseum</name>
    <dbReference type="NCBI Taxonomy" id="1093897"/>
    <lineage>
        <taxon>Eukaryota</taxon>
        <taxon>Fungi</taxon>
        <taxon>Dikarya</taxon>
        <taxon>Ascomycota</taxon>
        <taxon>Pezizomycotina</taxon>
        <taxon>Sordariomycetes</taxon>
        <taxon>Sordariomycetidae</taxon>
        <taxon>Cephalothecales</taxon>
        <taxon>Cephalothecaceae</taxon>
        <taxon>Phialemonium</taxon>
    </lineage>
</organism>
<evidence type="ECO:0000313" key="4">
    <source>
        <dbReference type="Proteomes" id="UP001244011"/>
    </source>
</evidence>
<gene>
    <name evidence="3" type="ORF">QBC33DRAFT_255043</name>
</gene>
<keyword evidence="4" id="KW-1185">Reference proteome</keyword>
<sequence>MEMCLLLLLVPRKALSTPEIHIARVNLPGSLDIKPKCYMQHIHLSVYVTVYVSKNTARRRPSTQPSIHSSYAYKEYKQPFQS</sequence>
<feature type="signal peptide" evidence="2">
    <location>
        <begin position="1"/>
        <end position="16"/>
    </location>
</feature>
<dbReference type="AlphaFoldDB" id="A0AAJ0FH26"/>
<accession>A0AAJ0FH26</accession>
<protein>
    <recommendedName>
        <fullName evidence="5">Secreted protein</fullName>
    </recommendedName>
</protein>
<dbReference type="GeneID" id="85306227"/>
<evidence type="ECO:0000256" key="1">
    <source>
        <dbReference type="SAM" id="MobiDB-lite"/>
    </source>
</evidence>
<feature type="chain" id="PRO_5042499551" description="Secreted protein" evidence="2">
    <location>
        <begin position="17"/>
        <end position="82"/>
    </location>
</feature>
<dbReference type="Proteomes" id="UP001244011">
    <property type="component" value="Unassembled WGS sequence"/>
</dbReference>
<evidence type="ECO:0000256" key="2">
    <source>
        <dbReference type="SAM" id="SignalP"/>
    </source>
</evidence>
<proteinExistence type="predicted"/>
<evidence type="ECO:0000313" key="3">
    <source>
        <dbReference type="EMBL" id="KAK1762958.1"/>
    </source>
</evidence>
<comment type="caution">
    <text evidence="3">The sequence shown here is derived from an EMBL/GenBank/DDBJ whole genome shotgun (WGS) entry which is preliminary data.</text>
</comment>
<evidence type="ECO:0008006" key="5">
    <source>
        <dbReference type="Google" id="ProtNLM"/>
    </source>
</evidence>
<dbReference type="EMBL" id="MU839032">
    <property type="protein sequence ID" value="KAK1762958.1"/>
    <property type="molecule type" value="Genomic_DNA"/>
</dbReference>